<keyword evidence="2" id="KW-0949">S-adenosyl-L-methionine</keyword>
<sequence length="251" mass="26594">MNNNGNIKEKVREKYGRVALLQDSCCGPGECGCGTSLSPMEAAGATGYSKEDLSSVPEAAILGAGCGAPLNFADLKEGETVVDLGSGAGIDVFLSAKRVGAGGRAIGIDMTDEMLAKARKNASEHGGYENVEFRKGDIEERIPLEDASADAVISNCVINLTLDKVKTFSEIHRVLKDGGRMVISDIVTDSEAEAVDPEEWCSCIDGALTKENYVAAIKKAGFGNATVLEERPYIEKVDGRRLSSIVVRAMK</sequence>
<dbReference type="InterPro" id="IPR029063">
    <property type="entry name" value="SAM-dependent_MTases_sf"/>
</dbReference>
<evidence type="ECO:0000313" key="11">
    <source>
        <dbReference type="Proteomes" id="UP000028194"/>
    </source>
</evidence>
<evidence type="ECO:0000256" key="6">
    <source>
        <dbReference type="ARBA" id="ARBA00047941"/>
    </source>
</evidence>
<accession>A0A075MLX8</accession>
<evidence type="ECO:0000256" key="8">
    <source>
        <dbReference type="ARBA" id="ARBA00048428"/>
    </source>
</evidence>
<dbReference type="PANTHER" id="PTHR43675">
    <property type="entry name" value="ARSENITE METHYLTRANSFERASE"/>
    <property type="match status" value="1"/>
</dbReference>
<dbReference type="InterPro" id="IPR026669">
    <property type="entry name" value="Arsenite_MeTrfase-like"/>
</dbReference>
<dbReference type="Pfam" id="PF13847">
    <property type="entry name" value="Methyltransf_31"/>
    <property type="match status" value="1"/>
</dbReference>
<evidence type="ECO:0000256" key="1">
    <source>
        <dbReference type="ARBA" id="ARBA00022679"/>
    </source>
</evidence>
<dbReference type="Gene3D" id="3.40.50.150">
    <property type="entry name" value="Vaccinia Virus protein VP39"/>
    <property type="match status" value="1"/>
</dbReference>
<comment type="similarity">
    <text evidence="3">Belongs to the methyltransferase superfamily. Arsenite methyltransferase family.</text>
</comment>
<name>A0A075MLX8_9ARCH</name>
<evidence type="ECO:0000256" key="7">
    <source>
        <dbReference type="ARBA" id="ARBA00047943"/>
    </source>
</evidence>
<evidence type="ECO:0000256" key="2">
    <source>
        <dbReference type="ARBA" id="ARBA00022691"/>
    </source>
</evidence>
<dbReference type="PANTHER" id="PTHR43675:SF8">
    <property type="entry name" value="ARSENITE METHYLTRANSFERASE"/>
    <property type="match status" value="1"/>
</dbReference>
<comment type="catalytic activity">
    <reaction evidence="8">
        <text>arsenic triglutathione + 3 [thioredoxin]-dithiol + 3 S-adenosyl-L-methionine = trimethylarsine + 3 [thioredoxin]-disulfide + 3 glutathione + 3 S-adenosyl-L-homocysteine + 3 H(+)</text>
        <dbReference type="Rhea" id="RHEA:69432"/>
        <dbReference type="Rhea" id="RHEA-COMP:10698"/>
        <dbReference type="Rhea" id="RHEA-COMP:10700"/>
        <dbReference type="ChEBI" id="CHEBI:15378"/>
        <dbReference type="ChEBI" id="CHEBI:27130"/>
        <dbReference type="ChEBI" id="CHEBI:29950"/>
        <dbReference type="ChEBI" id="CHEBI:50058"/>
        <dbReference type="ChEBI" id="CHEBI:57856"/>
        <dbReference type="ChEBI" id="CHEBI:57925"/>
        <dbReference type="ChEBI" id="CHEBI:59789"/>
        <dbReference type="ChEBI" id="CHEBI:183640"/>
        <dbReference type="EC" id="2.1.1.137"/>
    </reaction>
</comment>
<dbReference type="EC" id="2.1.1.137" evidence="4"/>
<keyword evidence="1" id="KW-0808">Transferase</keyword>
<dbReference type="AlphaFoldDB" id="A0A075MLX8"/>
<evidence type="ECO:0000313" key="10">
    <source>
        <dbReference type="EMBL" id="AIF82140.1"/>
    </source>
</evidence>
<comment type="catalytic activity">
    <reaction evidence="6">
        <text>arsenic triglutathione + [thioredoxin]-dithiol + S-adenosyl-L-methionine + 2 H2O = methylarsonous acid + [thioredoxin]-disulfide + 3 glutathione + S-adenosyl-L-homocysteine + H(+)</text>
        <dbReference type="Rhea" id="RHEA:69460"/>
        <dbReference type="Rhea" id="RHEA-COMP:10698"/>
        <dbReference type="Rhea" id="RHEA-COMP:10700"/>
        <dbReference type="ChEBI" id="CHEBI:15377"/>
        <dbReference type="ChEBI" id="CHEBI:15378"/>
        <dbReference type="ChEBI" id="CHEBI:17826"/>
        <dbReference type="ChEBI" id="CHEBI:29950"/>
        <dbReference type="ChEBI" id="CHEBI:50058"/>
        <dbReference type="ChEBI" id="CHEBI:57856"/>
        <dbReference type="ChEBI" id="CHEBI:57925"/>
        <dbReference type="ChEBI" id="CHEBI:59789"/>
        <dbReference type="ChEBI" id="CHEBI:183640"/>
        <dbReference type="EC" id="2.1.1.137"/>
    </reaction>
</comment>
<gene>
    <name evidence="10" type="ORF">NTE_00056</name>
</gene>
<keyword evidence="10" id="KW-0830">Ubiquinone</keyword>
<dbReference type="eggNOG" id="arCOG01792">
    <property type="taxonomic scope" value="Archaea"/>
</dbReference>
<feature type="domain" description="Methyltransferase" evidence="9">
    <location>
        <begin position="76"/>
        <end position="220"/>
    </location>
</feature>
<dbReference type="GeneID" id="41596007"/>
<evidence type="ECO:0000259" key="9">
    <source>
        <dbReference type="Pfam" id="PF13847"/>
    </source>
</evidence>
<dbReference type="GO" id="GO:0030791">
    <property type="term" value="F:arsenite methyltransferase activity"/>
    <property type="evidence" value="ECO:0007669"/>
    <property type="project" value="UniProtKB-EC"/>
</dbReference>
<proteinExistence type="inferred from homology"/>
<reference evidence="10 11" key="1">
    <citation type="journal article" date="2014" name="PLoS ONE">
        <title>Genome Sequence of Candidatus Nitrososphaera evergladensis from Group I.1b Enriched from Everglades Soil Reveals Novel Genomic Features of the Ammonia-Oxidizing Archaea.</title>
        <authorList>
            <person name="Zhalnina K.V."/>
            <person name="Dias R."/>
            <person name="Leonard M.T."/>
            <person name="Dorr de Quadros P."/>
            <person name="Camargo F.A."/>
            <person name="Drew J.C."/>
            <person name="Farmerie W.G."/>
            <person name="Daroub S.H."/>
            <person name="Triplett E.W."/>
        </authorList>
    </citation>
    <scope>NUCLEOTIDE SEQUENCE [LARGE SCALE GENOMIC DNA]</scope>
    <source>
        <strain evidence="10 11">SR1</strain>
    </source>
</reference>
<dbReference type="InterPro" id="IPR025714">
    <property type="entry name" value="Methyltranfer_dom"/>
</dbReference>
<evidence type="ECO:0000256" key="5">
    <source>
        <dbReference type="ARBA" id="ARBA00034545"/>
    </source>
</evidence>
<dbReference type="OrthoDB" id="57427at2157"/>
<dbReference type="EMBL" id="CP007174">
    <property type="protein sequence ID" value="AIF82140.1"/>
    <property type="molecule type" value="Genomic_DNA"/>
</dbReference>
<protein>
    <recommendedName>
        <fullName evidence="5">Arsenite methyltransferase</fullName>
        <ecNumber evidence="4">2.1.1.137</ecNumber>
    </recommendedName>
</protein>
<dbReference type="CDD" id="cd02440">
    <property type="entry name" value="AdoMet_MTases"/>
    <property type="match status" value="1"/>
</dbReference>
<dbReference type="NCBIfam" id="NF008823">
    <property type="entry name" value="PRK11873.1"/>
    <property type="match status" value="1"/>
</dbReference>
<dbReference type="KEGG" id="nev:NTE_00056"/>
<dbReference type="STRING" id="1459636.NTE_00056"/>
<comment type="catalytic activity">
    <reaction evidence="7">
        <text>arsenic triglutathione + 2 [thioredoxin]-dithiol + 2 S-adenosyl-L-methionine + H2O = dimethylarsinous acid + 2 [thioredoxin]-disulfide + 3 glutathione + 2 S-adenosyl-L-homocysteine + 2 H(+)</text>
        <dbReference type="Rhea" id="RHEA:69464"/>
        <dbReference type="Rhea" id="RHEA-COMP:10698"/>
        <dbReference type="Rhea" id="RHEA-COMP:10700"/>
        <dbReference type="ChEBI" id="CHEBI:15377"/>
        <dbReference type="ChEBI" id="CHEBI:15378"/>
        <dbReference type="ChEBI" id="CHEBI:23808"/>
        <dbReference type="ChEBI" id="CHEBI:29950"/>
        <dbReference type="ChEBI" id="CHEBI:50058"/>
        <dbReference type="ChEBI" id="CHEBI:57856"/>
        <dbReference type="ChEBI" id="CHEBI:57925"/>
        <dbReference type="ChEBI" id="CHEBI:59789"/>
        <dbReference type="ChEBI" id="CHEBI:183640"/>
        <dbReference type="EC" id="2.1.1.137"/>
    </reaction>
</comment>
<keyword evidence="11" id="KW-1185">Reference proteome</keyword>
<dbReference type="GO" id="GO:0032259">
    <property type="term" value="P:methylation"/>
    <property type="evidence" value="ECO:0007669"/>
    <property type="project" value="UniProtKB-KW"/>
</dbReference>
<dbReference type="Proteomes" id="UP000028194">
    <property type="component" value="Chromosome"/>
</dbReference>
<evidence type="ECO:0000256" key="4">
    <source>
        <dbReference type="ARBA" id="ARBA00034521"/>
    </source>
</evidence>
<dbReference type="SUPFAM" id="SSF53335">
    <property type="entry name" value="S-adenosyl-L-methionine-dependent methyltransferases"/>
    <property type="match status" value="1"/>
</dbReference>
<organism evidence="10 11">
    <name type="scientific">Candidatus Nitrososphaera evergladensis SR1</name>
    <dbReference type="NCBI Taxonomy" id="1459636"/>
    <lineage>
        <taxon>Archaea</taxon>
        <taxon>Nitrososphaerota</taxon>
        <taxon>Nitrososphaeria</taxon>
        <taxon>Nitrososphaerales</taxon>
        <taxon>Nitrososphaeraceae</taxon>
        <taxon>Nitrososphaera</taxon>
    </lineage>
</organism>
<dbReference type="RefSeq" id="WP_148699201.1">
    <property type="nucleotide sequence ID" value="NZ_CP007174.1"/>
</dbReference>
<keyword evidence="10" id="KW-0489">Methyltransferase</keyword>
<evidence type="ECO:0000256" key="3">
    <source>
        <dbReference type="ARBA" id="ARBA00034487"/>
    </source>
</evidence>
<dbReference type="HOGENOM" id="CLU_052868_1_1_2"/>